<sequence>MANVEFSHFSCMSPSYCQNGKLESDVKPCLLVSSQHALQIPSPELFPYLSRRLANSIKDPEVDAAATMLTLKNGPSVTVQHVSEDSESDIIQCNHRFLRKRFRLKQGPQHCGAKRSKTCKPVITSSPSEDH</sequence>
<proteinExistence type="predicted"/>
<organism evidence="1 2">
    <name type="scientific">Stegodyphus mimosarum</name>
    <name type="common">African social velvet spider</name>
    <dbReference type="NCBI Taxonomy" id="407821"/>
    <lineage>
        <taxon>Eukaryota</taxon>
        <taxon>Metazoa</taxon>
        <taxon>Ecdysozoa</taxon>
        <taxon>Arthropoda</taxon>
        <taxon>Chelicerata</taxon>
        <taxon>Arachnida</taxon>
        <taxon>Araneae</taxon>
        <taxon>Araneomorphae</taxon>
        <taxon>Entelegynae</taxon>
        <taxon>Eresoidea</taxon>
        <taxon>Eresidae</taxon>
        <taxon>Stegodyphus</taxon>
    </lineage>
</organism>
<reference evidence="1 2" key="1">
    <citation type="submission" date="2013-11" db="EMBL/GenBank/DDBJ databases">
        <title>Genome sequencing of Stegodyphus mimosarum.</title>
        <authorList>
            <person name="Bechsgaard J."/>
        </authorList>
    </citation>
    <scope>NUCLEOTIDE SEQUENCE [LARGE SCALE GENOMIC DNA]</scope>
</reference>
<dbReference type="AlphaFoldDB" id="A0A087UHS6"/>
<evidence type="ECO:0000313" key="1">
    <source>
        <dbReference type="EMBL" id="KFM76915.1"/>
    </source>
</evidence>
<feature type="non-terminal residue" evidence="1">
    <location>
        <position position="131"/>
    </location>
</feature>
<gene>
    <name evidence="1" type="ORF">X975_04437</name>
</gene>
<accession>A0A087UHS6</accession>
<evidence type="ECO:0000313" key="2">
    <source>
        <dbReference type="Proteomes" id="UP000054359"/>
    </source>
</evidence>
<dbReference type="OrthoDB" id="5954824at2759"/>
<dbReference type="EMBL" id="KK119854">
    <property type="protein sequence ID" value="KFM76915.1"/>
    <property type="molecule type" value="Genomic_DNA"/>
</dbReference>
<name>A0A087UHS6_STEMI</name>
<dbReference type="Proteomes" id="UP000054359">
    <property type="component" value="Unassembled WGS sequence"/>
</dbReference>
<keyword evidence="2" id="KW-1185">Reference proteome</keyword>
<protein>
    <submittedName>
        <fullName evidence="1">Uncharacterized protein</fullName>
    </submittedName>
</protein>